<dbReference type="EMBL" id="RHFK02000003">
    <property type="protein sequence ID" value="TWW78385.1"/>
    <property type="molecule type" value="Genomic_DNA"/>
</dbReference>
<evidence type="ECO:0000256" key="1">
    <source>
        <dbReference type="SAM" id="MobiDB-lite"/>
    </source>
</evidence>
<evidence type="ECO:0000313" key="3">
    <source>
        <dbReference type="Proteomes" id="UP000324091"/>
    </source>
</evidence>
<feature type="compositionally biased region" description="Polar residues" evidence="1">
    <location>
        <begin position="97"/>
        <end position="109"/>
    </location>
</feature>
<gene>
    <name evidence="2" type="ORF">D4764_11G0005060</name>
</gene>
<keyword evidence="3" id="KW-1185">Reference proteome</keyword>
<dbReference type="AlphaFoldDB" id="A0A5C6PG71"/>
<evidence type="ECO:0000313" key="2">
    <source>
        <dbReference type="EMBL" id="TWW78385.1"/>
    </source>
</evidence>
<dbReference type="Proteomes" id="UP000324091">
    <property type="component" value="Chromosome 11"/>
</dbReference>
<name>A0A5C6PG71_9TELE</name>
<proteinExistence type="predicted"/>
<protein>
    <submittedName>
        <fullName evidence="2">Uncharacterized protein</fullName>
    </submittedName>
</protein>
<accession>A0A5C6PG71</accession>
<organism evidence="2 3">
    <name type="scientific">Takifugu flavidus</name>
    <name type="common">sansaifugu</name>
    <dbReference type="NCBI Taxonomy" id="433684"/>
    <lineage>
        <taxon>Eukaryota</taxon>
        <taxon>Metazoa</taxon>
        <taxon>Chordata</taxon>
        <taxon>Craniata</taxon>
        <taxon>Vertebrata</taxon>
        <taxon>Euteleostomi</taxon>
        <taxon>Actinopterygii</taxon>
        <taxon>Neopterygii</taxon>
        <taxon>Teleostei</taxon>
        <taxon>Neoteleostei</taxon>
        <taxon>Acanthomorphata</taxon>
        <taxon>Eupercaria</taxon>
        <taxon>Tetraodontiformes</taxon>
        <taxon>Tetradontoidea</taxon>
        <taxon>Tetraodontidae</taxon>
        <taxon>Takifugu</taxon>
    </lineage>
</organism>
<comment type="caution">
    <text evidence="2">The sequence shown here is derived from an EMBL/GenBank/DDBJ whole genome shotgun (WGS) entry which is preliminary data.</text>
</comment>
<feature type="region of interest" description="Disordered" evidence="1">
    <location>
        <begin position="75"/>
        <end position="109"/>
    </location>
</feature>
<sequence>MPPSGGSREQSYSRSPSLCHCSENLAERPSACWCPLFRSHRLDFIIRPARCLTVDRGGLRGEENALLDPLLAPCSAPSEEHPGADSSLKPVAHIFPNPSQKSPSIPNEA</sequence>
<reference evidence="2 3" key="1">
    <citation type="submission" date="2019-04" db="EMBL/GenBank/DDBJ databases">
        <title>Chromosome genome assembly for Takifugu flavidus.</title>
        <authorList>
            <person name="Xiao S."/>
        </authorList>
    </citation>
    <scope>NUCLEOTIDE SEQUENCE [LARGE SCALE GENOMIC DNA]</scope>
    <source>
        <strain evidence="2">HTHZ2018</strain>
        <tissue evidence="2">Muscle</tissue>
    </source>
</reference>